<evidence type="ECO:0000256" key="1">
    <source>
        <dbReference type="SAM" id="Phobius"/>
    </source>
</evidence>
<dbReference type="AlphaFoldDB" id="A0A7W6PZ41"/>
<keyword evidence="1" id="KW-0812">Transmembrane</keyword>
<proteinExistence type="predicted"/>
<evidence type="ECO:0000313" key="3">
    <source>
        <dbReference type="Proteomes" id="UP000590524"/>
    </source>
</evidence>
<dbReference type="EMBL" id="JACIEU010000080">
    <property type="protein sequence ID" value="MBB4152084.1"/>
    <property type="molecule type" value="Genomic_DNA"/>
</dbReference>
<feature type="transmembrane region" description="Helical" evidence="1">
    <location>
        <begin position="20"/>
        <end position="44"/>
    </location>
</feature>
<keyword evidence="3" id="KW-1185">Reference proteome</keyword>
<evidence type="ECO:0000313" key="2">
    <source>
        <dbReference type="EMBL" id="MBB4152084.1"/>
    </source>
</evidence>
<organism evidence="2 3">
    <name type="scientific">Sphingobium scionense</name>
    <dbReference type="NCBI Taxonomy" id="1404341"/>
    <lineage>
        <taxon>Bacteria</taxon>
        <taxon>Pseudomonadati</taxon>
        <taxon>Pseudomonadota</taxon>
        <taxon>Alphaproteobacteria</taxon>
        <taxon>Sphingomonadales</taxon>
        <taxon>Sphingomonadaceae</taxon>
        <taxon>Sphingobium</taxon>
    </lineage>
</organism>
<accession>A0A7W6PZ41</accession>
<sequence>MISGSRKVGNFTSTQPGNLQVTLTLLALFDAGKLVFFSTLAGLATRKAFLRHLSP</sequence>
<keyword evidence="1" id="KW-1133">Transmembrane helix</keyword>
<gene>
    <name evidence="2" type="ORF">GGQ90_005906</name>
</gene>
<protein>
    <submittedName>
        <fullName evidence="2">Uncharacterized protein</fullName>
    </submittedName>
</protein>
<feature type="non-terminal residue" evidence="2">
    <location>
        <position position="55"/>
    </location>
</feature>
<name>A0A7W6PZ41_9SPHN</name>
<dbReference type="Proteomes" id="UP000590524">
    <property type="component" value="Unassembled WGS sequence"/>
</dbReference>
<keyword evidence="1" id="KW-0472">Membrane</keyword>
<reference evidence="2 3" key="1">
    <citation type="submission" date="2020-08" db="EMBL/GenBank/DDBJ databases">
        <title>Genomic Encyclopedia of Type Strains, Phase IV (KMG-IV): sequencing the most valuable type-strain genomes for metagenomic binning, comparative biology and taxonomic classification.</title>
        <authorList>
            <person name="Goeker M."/>
        </authorList>
    </citation>
    <scope>NUCLEOTIDE SEQUENCE [LARGE SCALE GENOMIC DNA]</scope>
    <source>
        <strain evidence="2 3">DSM 19371</strain>
    </source>
</reference>
<comment type="caution">
    <text evidence="2">The sequence shown here is derived from an EMBL/GenBank/DDBJ whole genome shotgun (WGS) entry which is preliminary data.</text>
</comment>